<dbReference type="SUPFAM" id="SSF53383">
    <property type="entry name" value="PLP-dependent transferases"/>
    <property type="match status" value="1"/>
</dbReference>
<dbReference type="Proteomes" id="UP000469523">
    <property type="component" value="Unassembled WGS sequence"/>
</dbReference>
<evidence type="ECO:0000313" key="8">
    <source>
        <dbReference type="Proteomes" id="UP000469523"/>
    </source>
</evidence>
<keyword evidence="4" id="KW-0456">Lyase</keyword>
<name>A0A6N7XRS3_9FIRM</name>
<protein>
    <recommendedName>
        <fullName evidence="2">cysteine-S-conjugate beta-lyase</fullName>
        <ecNumber evidence="2">4.4.1.13</ecNumber>
    </recommendedName>
</protein>
<evidence type="ECO:0000256" key="1">
    <source>
        <dbReference type="ARBA" id="ARBA00001933"/>
    </source>
</evidence>
<comment type="similarity">
    <text evidence="5">Belongs to the class-II pyridoxal-phosphate-dependent aminotransferase family. MalY/PatB cystathionine beta-lyase subfamily.</text>
</comment>
<comment type="cofactor">
    <cofactor evidence="1">
        <name>pyridoxal 5'-phosphate</name>
        <dbReference type="ChEBI" id="CHEBI:597326"/>
    </cofactor>
</comment>
<dbReference type="InterPro" id="IPR004839">
    <property type="entry name" value="Aminotransferase_I/II_large"/>
</dbReference>
<keyword evidence="8" id="KW-1185">Reference proteome</keyword>
<keyword evidence="3" id="KW-0663">Pyridoxal phosphate</keyword>
<dbReference type="InterPro" id="IPR015421">
    <property type="entry name" value="PyrdxlP-dep_Trfase_major"/>
</dbReference>
<evidence type="ECO:0000259" key="6">
    <source>
        <dbReference type="Pfam" id="PF00155"/>
    </source>
</evidence>
<dbReference type="AlphaFoldDB" id="A0A6N7XRS3"/>
<dbReference type="Gene3D" id="3.40.640.10">
    <property type="entry name" value="Type I PLP-dependent aspartate aminotransferase-like (Major domain)"/>
    <property type="match status" value="1"/>
</dbReference>
<evidence type="ECO:0000313" key="7">
    <source>
        <dbReference type="EMBL" id="MSU00457.1"/>
    </source>
</evidence>
<gene>
    <name evidence="7" type="ORF">FYJ83_03125</name>
</gene>
<dbReference type="GO" id="GO:0030170">
    <property type="term" value="F:pyridoxal phosphate binding"/>
    <property type="evidence" value="ECO:0007669"/>
    <property type="project" value="InterPro"/>
</dbReference>
<feature type="domain" description="Aminotransferase class I/classII large" evidence="6">
    <location>
        <begin position="37"/>
        <end position="382"/>
    </location>
</feature>
<dbReference type="RefSeq" id="WP_154438886.1">
    <property type="nucleotide sequence ID" value="NZ_VUNQ01000004.1"/>
</dbReference>
<comment type="caution">
    <text evidence="7">The sequence shown here is derived from an EMBL/GenBank/DDBJ whole genome shotgun (WGS) entry which is preliminary data.</text>
</comment>
<dbReference type="Gene3D" id="3.90.1150.10">
    <property type="entry name" value="Aspartate Aminotransferase, domain 1"/>
    <property type="match status" value="1"/>
</dbReference>
<evidence type="ECO:0000256" key="4">
    <source>
        <dbReference type="ARBA" id="ARBA00023239"/>
    </source>
</evidence>
<evidence type="ECO:0000256" key="2">
    <source>
        <dbReference type="ARBA" id="ARBA00012224"/>
    </source>
</evidence>
<dbReference type="NCBIfam" id="TIGR04350">
    <property type="entry name" value="C_S_lyase_PatB"/>
    <property type="match status" value="1"/>
</dbReference>
<sequence>MYDFDKIINRYGTNSMKWDGLKETFEQDNLLPLWVADMDFEVSPAISKELEKRVKHPIYGYMHWSDEYYKSVIRWMKRRHGWEIHKDWILFTPGVVPAVSYAIKALTDIGDSVIIQTPVYHPFKTTIESNGRNVVTNPLIYKDGTYYMDLEDLERKLDSKTKVLILCSPHNPIGRVWTKKELNELGEICLKNNIIIISDEIHFDLIYKGNTHTVMADISPEIRDNCIVCTSPSKTFNIAGLQVSNIIIPNEKLREKYSMELEKDHIGRANVFGQEALIAAYNESEDWLDSLMEYLEENKNFFIDFIETRIPQLKTIRPEGTYLLWIDCSGLNMSSDELNEFFLNKCKLALNSGEMFGEEGKLFQRINIACPRAVLQEALIRIEKAVKENI</sequence>
<dbReference type="CDD" id="cd00609">
    <property type="entry name" value="AAT_like"/>
    <property type="match status" value="1"/>
</dbReference>
<evidence type="ECO:0000256" key="3">
    <source>
        <dbReference type="ARBA" id="ARBA00022898"/>
    </source>
</evidence>
<dbReference type="GO" id="GO:0008483">
    <property type="term" value="F:transaminase activity"/>
    <property type="evidence" value="ECO:0007669"/>
    <property type="project" value="UniProtKB-KW"/>
</dbReference>
<accession>A0A6N7XRS3</accession>
<dbReference type="GO" id="GO:0047804">
    <property type="term" value="F:cysteine-S-conjugate beta-lyase activity"/>
    <property type="evidence" value="ECO:0007669"/>
    <property type="project" value="UniProtKB-EC"/>
</dbReference>
<dbReference type="EMBL" id="VUNQ01000004">
    <property type="protein sequence ID" value="MSU00457.1"/>
    <property type="molecule type" value="Genomic_DNA"/>
</dbReference>
<dbReference type="PANTHER" id="PTHR43525:SF1">
    <property type="entry name" value="PROTEIN MALY"/>
    <property type="match status" value="1"/>
</dbReference>
<reference evidence="7 8" key="1">
    <citation type="submission" date="2019-09" db="EMBL/GenBank/DDBJ databases">
        <title>In-depth cultivation of the pig gut microbiome towards novel bacterial diversity and tailored functional studies.</title>
        <authorList>
            <person name="Wylensek D."/>
            <person name="Hitch T.C.A."/>
            <person name="Clavel T."/>
        </authorList>
    </citation>
    <scope>NUCLEOTIDE SEQUENCE [LARGE SCALE GENOMIC DNA]</scope>
    <source>
        <strain evidence="7 8">WCA3-693-APC-4?</strain>
    </source>
</reference>
<keyword evidence="7" id="KW-0032">Aminotransferase</keyword>
<organism evidence="7 8">
    <name type="scientific">Tissierella pigra</name>
    <dbReference type="NCBI Taxonomy" id="2607614"/>
    <lineage>
        <taxon>Bacteria</taxon>
        <taxon>Bacillati</taxon>
        <taxon>Bacillota</taxon>
        <taxon>Tissierellia</taxon>
        <taxon>Tissierellales</taxon>
        <taxon>Tissierellaceae</taxon>
        <taxon>Tissierella</taxon>
    </lineage>
</organism>
<dbReference type="InterPro" id="IPR051798">
    <property type="entry name" value="Class-II_PLP-Dep_Aminotrans"/>
</dbReference>
<keyword evidence="7" id="KW-0808">Transferase</keyword>
<dbReference type="InterPro" id="IPR027619">
    <property type="entry name" value="C-S_lyase_PatB-like"/>
</dbReference>
<proteinExistence type="inferred from homology"/>
<evidence type="ECO:0000256" key="5">
    <source>
        <dbReference type="ARBA" id="ARBA00037974"/>
    </source>
</evidence>
<dbReference type="InterPro" id="IPR015424">
    <property type="entry name" value="PyrdxlP-dep_Trfase"/>
</dbReference>
<dbReference type="InterPro" id="IPR015422">
    <property type="entry name" value="PyrdxlP-dep_Trfase_small"/>
</dbReference>
<dbReference type="EC" id="4.4.1.13" evidence="2"/>
<dbReference type="PANTHER" id="PTHR43525">
    <property type="entry name" value="PROTEIN MALY"/>
    <property type="match status" value="1"/>
</dbReference>
<dbReference type="Pfam" id="PF00155">
    <property type="entry name" value="Aminotran_1_2"/>
    <property type="match status" value="1"/>
</dbReference>